<name>A0A2P9ARC5_9HYPH</name>
<evidence type="ECO:0000313" key="1">
    <source>
        <dbReference type="EMBL" id="SJM33718.1"/>
    </source>
</evidence>
<keyword evidence="2" id="KW-1185">Reference proteome</keyword>
<protein>
    <submittedName>
        <fullName evidence="1">Uncharacterized protein</fullName>
    </submittedName>
</protein>
<organism evidence="1 2">
    <name type="scientific">Mesorhizobium delmotii</name>
    <dbReference type="NCBI Taxonomy" id="1631247"/>
    <lineage>
        <taxon>Bacteria</taxon>
        <taxon>Pseudomonadati</taxon>
        <taxon>Pseudomonadota</taxon>
        <taxon>Alphaproteobacteria</taxon>
        <taxon>Hyphomicrobiales</taxon>
        <taxon>Phyllobacteriaceae</taxon>
        <taxon>Mesorhizobium</taxon>
    </lineage>
</organism>
<evidence type="ECO:0000313" key="2">
    <source>
        <dbReference type="Proteomes" id="UP000245698"/>
    </source>
</evidence>
<dbReference type="Proteomes" id="UP000245698">
    <property type="component" value="Unassembled WGS sequence"/>
</dbReference>
<proteinExistence type="predicted"/>
<reference evidence="2" key="1">
    <citation type="submission" date="2016-12" db="EMBL/GenBank/DDBJ databases">
        <authorList>
            <person name="Brunel B."/>
        </authorList>
    </citation>
    <scope>NUCLEOTIDE SEQUENCE [LARGE SCALE GENOMIC DNA]</scope>
</reference>
<sequence length="48" mass="5554">MRKPFGERRAGTNDRQFRLRLASITSSVKKSVKPMSGFDAFGKDEYWT</sequence>
<dbReference type="EMBL" id="FUIG01000044">
    <property type="protein sequence ID" value="SJM33718.1"/>
    <property type="molecule type" value="Genomic_DNA"/>
</dbReference>
<gene>
    <name evidence="1" type="ORF">BQ8482_360119</name>
</gene>
<accession>A0A2P9ARC5</accession>
<dbReference type="AlphaFoldDB" id="A0A2P9ARC5"/>